<reference evidence="2 3" key="1">
    <citation type="submission" date="2018-09" db="EMBL/GenBank/DDBJ databases">
        <title>Hymenobacter medium sp. nov., isolated from R2A medium.</title>
        <authorList>
            <person name="Yingchao G."/>
        </authorList>
    </citation>
    <scope>NUCLEOTIDE SEQUENCE [LARGE SCALE GENOMIC DNA]</scope>
    <source>
        <strain evidence="3">sh-6</strain>
    </source>
</reference>
<dbReference type="OrthoDB" id="9763018at2"/>
<accession>A0A3B7QXS2</accession>
<evidence type="ECO:0000256" key="1">
    <source>
        <dbReference type="SAM" id="Phobius"/>
    </source>
</evidence>
<sequence>MAFSSASRTRYLYWLAAGAIAVSLILNLQGGTTWPRIASSVALFTGFALMGLYPTYSRPKWASLLILAMLAVAIVLLILRVTGQLV</sequence>
<organism evidence="2 3">
    <name type="scientific">Hymenobacter oligotrophus</name>
    <dbReference type="NCBI Taxonomy" id="2319843"/>
    <lineage>
        <taxon>Bacteria</taxon>
        <taxon>Pseudomonadati</taxon>
        <taxon>Bacteroidota</taxon>
        <taxon>Cytophagia</taxon>
        <taxon>Cytophagales</taxon>
        <taxon>Hymenobacteraceae</taxon>
        <taxon>Hymenobacter</taxon>
    </lineage>
</organism>
<keyword evidence="1" id="KW-1133">Transmembrane helix</keyword>
<dbReference type="KEGG" id="hyh:D3Y59_03180"/>
<dbReference type="AlphaFoldDB" id="A0A3B7QXS2"/>
<evidence type="ECO:0000313" key="2">
    <source>
        <dbReference type="EMBL" id="AYA36152.1"/>
    </source>
</evidence>
<dbReference type="Proteomes" id="UP000262802">
    <property type="component" value="Chromosome"/>
</dbReference>
<dbReference type="RefSeq" id="WP_119443739.1">
    <property type="nucleotide sequence ID" value="NZ_CP032317.1"/>
</dbReference>
<keyword evidence="3" id="KW-1185">Reference proteome</keyword>
<gene>
    <name evidence="2" type="ORF">D3Y59_03180</name>
</gene>
<proteinExistence type="predicted"/>
<dbReference type="EMBL" id="CP032317">
    <property type="protein sequence ID" value="AYA36152.1"/>
    <property type="molecule type" value="Genomic_DNA"/>
</dbReference>
<keyword evidence="1" id="KW-0472">Membrane</keyword>
<evidence type="ECO:0000313" key="3">
    <source>
        <dbReference type="Proteomes" id="UP000262802"/>
    </source>
</evidence>
<feature type="transmembrane region" description="Helical" evidence="1">
    <location>
        <begin position="37"/>
        <end position="54"/>
    </location>
</feature>
<keyword evidence="1" id="KW-0812">Transmembrane</keyword>
<feature type="transmembrane region" description="Helical" evidence="1">
    <location>
        <begin position="61"/>
        <end position="81"/>
    </location>
</feature>
<protein>
    <submittedName>
        <fullName evidence="2">Uncharacterized protein</fullName>
    </submittedName>
</protein>
<name>A0A3B7QXS2_9BACT</name>
<feature type="transmembrane region" description="Helical" evidence="1">
    <location>
        <begin position="12"/>
        <end position="31"/>
    </location>
</feature>